<dbReference type="Pfam" id="PF04081">
    <property type="entry name" value="DNA_pol_delta_4"/>
    <property type="match status" value="1"/>
</dbReference>
<sequence>MPLKSRKKEQYTLPKTFKPSRRSRDDDQKVPSKKQKTSHAEQVPATLDQVDDHSQDSVMEIHDDDDLLGAPTREEPQIIHRDVDAHRHTRVPRMKKPKTIEIHRSHLDATEKMLRQFDLNYAYGPCVNISRLERWNRAEMLGLKPPKEIKIAIEKNPDKRNHNLFEGEVI</sequence>
<proteinExistence type="predicted"/>
<dbReference type="AlphaFoldDB" id="A0A1X2HU33"/>
<dbReference type="STRING" id="13706.A0A1X2HU33"/>
<dbReference type="PANTHER" id="PTHR14303:SF0">
    <property type="entry name" value="DNA POLYMERASE DELTA SUBUNIT 4"/>
    <property type="match status" value="1"/>
</dbReference>
<dbReference type="OrthoDB" id="337486at2759"/>
<evidence type="ECO:0000313" key="2">
    <source>
        <dbReference type="EMBL" id="ORZ03069.1"/>
    </source>
</evidence>
<dbReference type="InterPro" id="IPR007218">
    <property type="entry name" value="DNA_pol_delta_4"/>
</dbReference>
<dbReference type="InParanoid" id="A0A1X2HU33"/>
<dbReference type="GO" id="GO:0000731">
    <property type="term" value="P:DNA synthesis involved in DNA repair"/>
    <property type="evidence" value="ECO:0007669"/>
    <property type="project" value="InterPro"/>
</dbReference>
<reference evidence="2 3" key="1">
    <citation type="submission" date="2016-07" db="EMBL/GenBank/DDBJ databases">
        <title>Pervasive Adenine N6-methylation of Active Genes in Fungi.</title>
        <authorList>
            <consortium name="DOE Joint Genome Institute"/>
            <person name="Mondo S.J."/>
            <person name="Dannebaum R.O."/>
            <person name="Kuo R.C."/>
            <person name="Labutti K."/>
            <person name="Haridas S."/>
            <person name="Kuo A."/>
            <person name="Salamov A."/>
            <person name="Ahrendt S.R."/>
            <person name="Lipzen A."/>
            <person name="Sullivan W."/>
            <person name="Andreopoulos W.B."/>
            <person name="Clum A."/>
            <person name="Lindquist E."/>
            <person name="Daum C."/>
            <person name="Ramamoorthy G.K."/>
            <person name="Gryganskyi A."/>
            <person name="Culley D."/>
            <person name="Magnuson J.K."/>
            <person name="James T.Y."/>
            <person name="O'Malley M.A."/>
            <person name="Stajich J.E."/>
            <person name="Spatafora J.W."/>
            <person name="Visel A."/>
            <person name="Grigoriev I.V."/>
        </authorList>
    </citation>
    <scope>NUCLEOTIDE SEQUENCE [LARGE SCALE GENOMIC DNA]</scope>
    <source>
        <strain evidence="2 3">NRRL 2496</strain>
    </source>
</reference>
<name>A0A1X2HU33_SYNRA</name>
<comment type="caution">
    <text evidence="2">The sequence shown here is derived from an EMBL/GenBank/DDBJ whole genome shotgun (WGS) entry which is preliminary data.</text>
</comment>
<dbReference type="GO" id="GO:0006261">
    <property type="term" value="P:DNA-templated DNA replication"/>
    <property type="evidence" value="ECO:0007669"/>
    <property type="project" value="TreeGrafter"/>
</dbReference>
<evidence type="ECO:0000256" key="1">
    <source>
        <dbReference type="SAM" id="MobiDB-lite"/>
    </source>
</evidence>
<dbReference type="EMBL" id="MCGN01000001">
    <property type="protein sequence ID" value="ORZ03069.1"/>
    <property type="molecule type" value="Genomic_DNA"/>
</dbReference>
<feature type="region of interest" description="Disordered" evidence="1">
    <location>
        <begin position="1"/>
        <end position="52"/>
    </location>
</feature>
<protein>
    <submittedName>
        <fullName evidence="2">DNA polymerase delta, subunit 4-domain-containing protein</fullName>
    </submittedName>
</protein>
<dbReference type="FunCoup" id="A0A1X2HU33">
    <property type="interactions" value="86"/>
</dbReference>
<dbReference type="GO" id="GO:0003887">
    <property type="term" value="F:DNA-directed DNA polymerase activity"/>
    <property type="evidence" value="ECO:0007669"/>
    <property type="project" value="TreeGrafter"/>
</dbReference>
<dbReference type="GO" id="GO:0043625">
    <property type="term" value="C:delta DNA polymerase complex"/>
    <property type="evidence" value="ECO:0007669"/>
    <property type="project" value="TreeGrafter"/>
</dbReference>
<evidence type="ECO:0000313" key="3">
    <source>
        <dbReference type="Proteomes" id="UP000242180"/>
    </source>
</evidence>
<keyword evidence="3" id="KW-1185">Reference proteome</keyword>
<dbReference type="PANTHER" id="PTHR14303">
    <property type="entry name" value="DNA POLYMERASE DELTA SUBUNIT 4"/>
    <property type="match status" value="1"/>
</dbReference>
<dbReference type="Proteomes" id="UP000242180">
    <property type="component" value="Unassembled WGS sequence"/>
</dbReference>
<accession>A0A1X2HU33</accession>
<organism evidence="2 3">
    <name type="scientific">Syncephalastrum racemosum</name>
    <name type="common">Filamentous fungus</name>
    <dbReference type="NCBI Taxonomy" id="13706"/>
    <lineage>
        <taxon>Eukaryota</taxon>
        <taxon>Fungi</taxon>
        <taxon>Fungi incertae sedis</taxon>
        <taxon>Mucoromycota</taxon>
        <taxon>Mucoromycotina</taxon>
        <taxon>Mucoromycetes</taxon>
        <taxon>Mucorales</taxon>
        <taxon>Syncephalastraceae</taxon>
        <taxon>Syncephalastrum</taxon>
    </lineage>
</organism>
<gene>
    <name evidence="2" type="ORF">BCR43DRAFT_520279</name>
</gene>